<evidence type="ECO:0000313" key="6">
    <source>
        <dbReference type="Proteomes" id="UP000016924"/>
    </source>
</evidence>
<evidence type="ECO:0000313" key="5">
    <source>
        <dbReference type="EMBL" id="EON61114.1"/>
    </source>
</evidence>
<evidence type="ECO:0000259" key="4">
    <source>
        <dbReference type="PROSITE" id="PS50893"/>
    </source>
</evidence>
<dbReference type="STRING" id="1168221.R7YH55"/>
<dbReference type="GO" id="GO:0005524">
    <property type="term" value="F:ATP binding"/>
    <property type="evidence" value="ECO:0007669"/>
    <property type="project" value="UniProtKB-KW"/>
</dbReference>
<dbReference type="eggNOG" id="KOG0927">
    <property type="taxonomic scope" value="Eukaryota"/>
</dbReference>
<protein>
    <recommendedName>
        <fullName evidence="4">ABC transporter domain-containing protein</fullName>
    </recommendedName>
</protein>
<reference evidence="6" key="1">
    <citation type="submission" date="2012-06" db="EMBL/GenBank/DDBJ databases">
        <title>The genome sequence of Coniosporium apollinis CBS 100218.</title>
        <authorList>
            <consortium name="The Broad Institute Genome Sequencing Platform"/>
            <person name="Cuomo C."/>
            <person name="Gorbushina A."/>
            <person name="Noack S."/>
            <person name="Walker B."/>
            <person name="Young S.K."/>
            <person name="Zeng Q."/>
            <person name="Gargeya S."/>
            <person name="Fitzgerald M."/>
            <person name="Haas B."/>
            <person name="Abouelleil A."/>
            <person name="Alvarado L."/>
            <person name="Arachchi H.M."/>
            <person name="Berlin A.M."/>
            <person name="Chapman S.B."/>
            <person name="Goldberg J."/>
            <person name="Griggs A."/>
            <person name="Gujja S."/>
            <person name="Hansen M."/>
            <person name="Howarth C."/>
            <person name="Imamovic A."/>
            <person name="Larimer J."/>
            <person name="McCowan C."/>
            <person name="Montmayeur A."/>
            <person name="Murphy C."/>
            <person name="Neiman D."/>
            <person name="Pearson M."/>
            <person name="Priest M."/>
            <person name="Roberts A."/>
            <person name="Saif S."/>
            <person name="Shea T."/>
            <person name="Sisk P."/>
            <person name="Sykes S."/>
            <person name="Wortman J."/>
            <person name="Nusbaum C."/>
            <person name="Birren B."/>
        </authorList>
    </citation>
    <scope>NUCLEOTIDE SEQUENCE [LARGE SCALE GENOMIC DNA]</scope>
    <source>
        <strain evidence="6">CBS 100218</strain>
    </source>
</reference>
<dbReference type="OMA" id="VRYYMRL"/>
<dbReference type="OrthoDB" id="10255969at2759"/>
<dbReference type="PROSITE" id="PS50893">
    <property type="entry name" value="ABC_TRANSPORTER_2"/>
    <property type="match status" value="1"/>
</dbReference>
<dbReference type="InterPro" id="IPR027417">
    <property type="entry name" value="P-loop_NTPase"/>
</dbReference>
<proteinExistence type="predicted"/>
<feature type="compositionally biased region" description="Polar residues" evidence="3">
    <location>
        <begin position="765"/>
        <end position="774"/>
    </location>
</feature>
<dbReference type="InterPro" id="IPR003593">
    <property type="entry name" value="AAA+_ATPase"/>
</dbReference>
<evidence type="ECO:0000256" key="1">
    <source>
        <dbReference type="ARBA" id="ARBA00022741"/>
    </source>
</evidence>
<dbReference type="GO" id="GO:0005739">
    <property type="term" value="C:mitochondrion"/>
    <property type="evidence" value="ECO:0007669"/>
    <property type="project" value="TreeGrafter"/>
</dbReference>
<keyword evidence="6" id="KW-1185">Reference proteome</keyword>
<evidence type="ECO:0000256" key="3">
    <source>
        <dbReference type="SAM" id="MobiDB-lite"/>
    </source>
</evidence>
<dbReference type="PANTHER" id="PTHR43514">
    <property type="entry name" value="ABC TRANSPORTER I FAMILY MEMBER 10"/>
    <property type="match status" value="1"/>
</dbReference>
<accession>R7YH55</accession>
<keyword evidence="2" id="KW-0067">ATP-binding</keyword>
<dbReference type="SUPFAM" id="SSF52540">
    <property type="entry name" value="P-loop containing nucleoside triphosphate hydrolases"/>
    <property type="match status" value="2"/>
</dbReference>
<gene>
    <name evidence="5" type="ORF">W97_00325</name>
</gene>
<evidence type="ECO:0000256" key="2">
    <source>
        <dbReference type="ARBA" id="ARBA00022840"/>
    </source>
</evidence>
<dbReference type="PANTHER" id="PTHR43514:SF4">
    <property type="entry name" value="ABC TRANSPORTER I FAMILY MEMBER 10"/>
    <property type="match status" value="1"/>
</dbReference>
<dbReference type="GeneID" id="19897636"/>
<dbReference type="RefSeq" id="XP_007776431.1">
    <property type="nucleotide sequence ID" value="XM_007778241.1"/>
</dbReference>
<dbReference type="AlphaFoldDB" id="R7YH55"/>
<dbReference type="Gene3D" id="3.40.50.300">
    <property type="entry name" value="P-loop containing nucleotide triphosphate hydrolases"/>
    <property type="match status" value="2"/>
</dbReference>
<name>R7YH55_CONA1</name>
<sequence length="824" mass="91628">MRRTPSLLYHAKPRIKQQSPLINISNATFYRQHPASVAPAGHDAPPNPPLFPGLTLSLPSHASPNQHWSILSPSSSARTTFLQVLRGQHLCFPPTARSYPYLSTSEIAAKDSRLRSPATAIQYVGFDAERGGLGGSSTQGAYLSARYESRREETDFSVIDYLRGNTELNAAEELVQHPPEDLLERVVGDLRLDALVDMSVSNLSNGLTRRARIAKALLARPELLLLDGPFMGLDPPTLSLLSELLHRLAEANAPRLVLSLRPQDMIPDWITHVLYVDENYEVGSSGTREDVFRYIRREWEKASASTEMSKKISSISSIMDVGRHLHAAGLLDDKPLSYVEDKDGNSDVSRLTLEDEKVYEEAKFKHKTGVLDIEARPLTHPVSNRLSVSRDGFGVVDEASVPLSDPLVEMEGVNIKYGQRSVLGDWRQEVDGTSQEGLWWKVLQGQRWGVFGPNGSGKTTLLSLITSDHPQTYSAPVRLFQRSRLPSPGQPGISLFDIQSRIGHSSPEVHAFFPKRLSVRRTLESAWADAPLSKPILTYEADTKVDACLQWFRAELNPALGLSEAQRKEQYENYSWATHEGRKENKRHKERAEALLPEDEQLDWADEMVFGELTFSAQRVALFLRAVVKNPELVILDEAFSGMDDAARDRCITFLTHGQTRVMRYVSRNGRPLSAGPRLMESDASFAGQVKVPGLLPSQALLVVSHNKDEVPGCVREWMCLPEPGMGAPRFGRLDGPLELDPKGERWAEIWGTGPGPNKKRGEDSQSPTISQVSAPEKETDAKPGLLATEQRDKRSIEPDPAAESQALKKRAKRQSRPRSSRAK</sequence>
<dbReference type="EMBL" id="JH767554">
    <property type="protein sequence ID" value="EON61114.1"/>
    <property type="molecule type" value="Genomic_DNA"/>
</dbReference>
<feature type="domain" description="ABC transporter" evidence="4">
    <location>
        <begin position="22"/>
        <end position="304"/>
    </location>
</feature>
<dbReference type="HOGENOM" id="CLU_000604_45_1_1"/>
<dbReference type="SMART" id="SM00382">
    <property type="entry name" value="AAA"/>
    <property type="match status" value="2"/>
</dbReference>
<dbReference type="InterPro" id="IPR050334">
    <property type="entry name" value="Molybdenum_import_ModC"/>
</dbReference>
<organism evidence="5 6">
    <name type="scientific">Coniosporium apollinis (strain CBS 100218)</name>
    <name type="common">Rock-inhabiting black yeast</name>
    <dbReference type="NCBI Taxonomy" id="1168221"/>
    <lineage>
        <taxon>Eukaryota</taxon>
        <taxon>Fungi</taxon>
        <taxon>Dikarya</taxon>
        <taxon>Ascomycota</taxon>
        <taxon>Pezizomycotina</taxon>
        <taxon>Dothideomycetes</taxon>
        <taxon>Dothideomycetes incertae sedis</taxon>
        <taxon>Coniosporium</taxon>
    </lineage>
</organism>
<dbReference type="GO" id="GO:0016887">
    <property type="term" value="F:ATP hydrolysis activity"/>
    <property type="evidence" value="ECO:0007669"/>
    <property type="project" value="InterPro"/>
</dbReference>
<keyword evidence="1" id="KW-0547">Nucleotide-binding</keyword>
<dbReference type="Pfam" id="PF00005">
    <property type="entry name" value="ABC_tran"/>
    <property type="match status" value="1"/>
</dbReference>
<dbReference type="InterPro" id="IPR003439">
    <property type="entry name" value="ABC_transporter-like_ATP-bd"/>
</dbReference>
<feature type="region of interest" description="Disordered" evidence="3">
    <location>
        <begin position="751"/>
        <end position="824"/>
    </location>
</feature>
<dbReference type="Proteomes" id="UP000016924">
    <property type="component" value="Unassembled WGS sequence"/>
</dbReference>
<feature type="compositionally biased region" description="Basic residues" evidence="3">
    <location>
        <begin position="808"/>
        <end position="824"/>
    </location>
</feature>